<sequence>MAPFPSAPPLAGSLQEAQINALLTLLNLNEPPTHLNLPGSTAPGVAPDALDTAQQGPLVWKVLILDEQSKDILATCLRVQDLREQGVTLHMQVHATRPPLPDVPAVYFVSPTLSNIRRIAEDINDNLYTSYHLSFTSSIPRPMMEELASLILQGDPSGESAESVAAVLDQNLDFLVPSPSLFSLLPKRVTVAADPHDPTTAISPPVQKTKQGRWIPEKQTDGPASYMILNNPGANEIEVEEEAERIARGLFSVIVTYMTATTPSAGAGSASSASGVPIIRCPRGNAAEMVARKVDAKLRDWISSAAGASVTGGMRGGSDGLSSLRRPLHDVLEMKLNRVSVETPLEGGKMQKKSYDFDTKDFFWAKHAGQPFPTVAEAIDDELARDFTSNAAHLKTAITALPELTARKHTLDTHMNIATALLQAIRQRSLDTLFETEEAITKQPKQAIINAIKGITDEPLPEGEQPPKPTPEDQLRLVIIYYLSVPDNAISKEDMNQFTSMLKDAGANVAALEYVKRVREVMRMTMLASAPALPTHQTGGEWTKGFGSLGNRITERLREGGITGVGLDNIISGVKGLLPARKELTVTRLVEALMEPSTAATKALQDTDDYLYFDPKASRSRTIGGQQSTSKHRMQFNESIVFVVGGGGYVEYGNLMEWAAGKRDRDGAASIGGAGGGAAGNVGAGGVGGGRKVTYGSTEIMTPASFLKVLADLGSR</sequence>
<name>A0ACC2XBM4_9TREE</name>
<reference evidence="1" key="1">
    <citation type="submission" date="2023-04" db="EMBL/GenBank/DDBJ databases">
        <title>Draft Genome sequencing of Naganishia species isolated from polar environments using Oxford Nanopore Technology.</title>
        <authorList>
            <person name="Leo P."/>
            <person name="Venkateswaran K."/>
        </authorList>
    </citation>
    <scope>NUCLEOTIDE SEQUENCE</scope>
    <source>
        <strain evidence="1">DBVPG 5303</strain>
    </source>
</reference>
<keyword evidence="2" id="KW-1185">Reference proteome</keyword>
<dbReference type="Proteomes" id="UP001234202">
    <property type="component" value="Unassembled WGS sequence"/>
</dbReference>
<evidence type="ECO:0000313" key="1">
    <source>
        <dbReference type="EMBL" id="KAJ9121038.1"/>
    </source>
</evidence>
<accession>A0ACC2XBM4</accession>
<gene>
    <name evidence="1" type="ORF">QFC24_005019</name>
</gene>
<organism evidence="1 2">
    <name type="scientific">Naganishia onofrii</name>
    <dbReference type="NCBI Taxonomy" id="1851511"/>
    <lineage>
        <taxon>Eukaryota</taxon>
        <taxon>Fungi</taxon>
        <taxon>Dikarya</taxon>
        <taxon>Basidiomycota</taxon>
        <taxon>Agaricomycotina</taxon>
        <taxon>Tremellomycetes</taxon>
        <taxon>Filobasidiales</taxon>
        <taxon>Filobasidiaceae</taxon>
        <taxon>Naganishia</taxon>
    </lineage>
</organism>
<evidence type="ECO:0000313" key="2">
    <source>
        <dbReference type="Proteomes" id="UP001234202"/>
    </source>
</evidence>
<protein>
    <submittedName>
        <fullName evidence="1">Uncharacterized protein</fullName>
    </submittedName>
</protein>
<comment type="caution">
    <text evidence="1">The sequence shown here is derived from an EMBL/GenBank/DDBJ whole genome shotgun (WGS) entry which is preliminary data.</text>
</comment>
<dbReference type="EMBL" id="JASBWV010000019">
    <property type="protein sequence ID" value="KAJ9121038.1"/>
    <property type="molecule type" value="Genomic_DNA"/>
</dbReference>
<proteinExistence type="predicted"/>